<sequence>MLSSFLRCSHRANMDWLLYLQVVLCVGVVPSFTQSIVKHECVNTVYNQVTRKESCSNYILYILEGFQLDRDRTPGLSALSDEDLQKKIYDWSVSPKAPDCYFAKWVSEEKTGCCPGYIGEECTQAVCEPECVNEGFCIEPSICSCPEGYTGYRCEDVIADVTENWKYCYKFPKCFGEKESISQQRVVSFEECCQVNGGGSWGLADGKCMPCKTNVVEKEVNLAFSTCLNFGTNYWRTFDGLEYQFNGQCKYIMAKSQQWHVNVKLVGCSSFKTCRKELDMVFNTLHIVAQGDNISHGNGIKIFINETNGFSSNIGGVSITRAGDYNCLVASSNEEEIKVKWDANNTVYVTVNGEHNDEFIQQVGLIATNPVAFGNGWDITSEDANCAKGTTEPYHCKDKDVTEDAERACQHLKSFTFAPCHSKVDVNHWYKICMTDYCLAAQTAGDDPQGVVCTTLSNYAHLCAQRNTVIEWRTSSLCPKECPEGMIYTECGSPCPHTCASLYMMAVQKCSMDCEPKCTCRPGLFLHNGRCVARGECPCMHHRQEYPHGEVIKMGCNDCECTEGTWNCTQNPCPATCQVVGALHYITFDSLHYSLGGKMCYYDLVRPNPEYQSDPRINLVVSALHDKCSGDGGTSLCVKTVRIVFRNITIFLEQGGEVTIDDESFTDILPYISGHVHVKRATSQFVAVTGFGFYILWDGVSTLYITLDPFFVNKVKGLCGMYDRFLLNDFTTENGIMESVDQYFADNFLSDPSSCNSDSLSLQSSPCDEDVGLRIKALQVCKLLESNAFEECWSVAAFEYYYARCMRDYCMRGDASDQPLCTHAAALARECALEGIYIDWRKHPLAVDKCSVECRQGSNYNECHNDCENSCQHIEDKSFCHDTCVSGCQCDQDTYLDNDGMCVEKKYCPCYSTYDGSHTPIGPDHTIQLNCANCTCTDGKLQCGESKCDVAVSCPNNQVYREDLPACGRTCVDANRVTSARKRKGSKDADV</sequence>
<dbReference type="PROSITE" id="PS00022">
    <property type="entry name" value="EGF_1"/>
    <property type="match status" value="1"/>
</dbReference>
<keyword evidence="4" id="KW-0732">Signal</keyword>
<dbReference type="EMBL" id="VXIV02001558">
    <property type="protein sequence ID" value="KAF6031837.1"/>
    <property type="molecule type" value="Genomic_DNA"/>
</dbReference>
<gene>
    <name evidence="7" type="ORF">EB796_009842</name>
</gene>
<feature type="chain" id="PRO_5029876812" evidence="4">
    <location>
        <begin position="34"/>
        <end position="991"/>
    </location>
</feature>
<comment type="caution">
    <text evidence="3">Lacks conserved residue(s) required for the propagation of feature annotation.</text>
</comment>
<dbReference type="SUPFAM" id="SSF57567">
    <property type="entry name" value="Serine protease inhibitors"/>
    <property type="match status" value="2"/>
</dbReference>
<evidence type="ECO:0000259" key="5">
    <source>
        <dbReference type="PROSITE" id="PS50026"/>
    </source>
</evidence>
<dbReference type="FunFam" id="2.10.25.10:FF:000055">
    <property type="entry name" value="alpha-tectorin isoform X1"/>
    <property type="match status" value="1"/>
</dbReference>
<evidence type="ECO:0000256" key="4">
    <source>
        <dbReference type="SAM" id="SignalP"/>
    </source>
</evidence>
<organism evidence="7 8">
    <name type="scientific">Bugula neritina</name>
    <name type="common">Brown bryozoan</name>
    <name type="synonym">Sertularia neritina</name>
    <dbReference type="NCBI Taxonomy" id="10212"/>
    <lineage>
        <taxon>Eukaryota</taxon>
        <taxon>Metazoa</taxon>
        <taxon>Spiralia</taxon>
        <taxon>Lophotrochozoa</taxon>
        <taxon>Bryozoa</taxon>
        <taxon>Gymnolaemata</taxon>
        <taxon>Cheilostomatida</taxon>
        <taxon>Flustrina</taxon>
        <taxon>Buguloidea</taxon>
        <taxon>Bugulidae</taxon>
        <taxon>Bugula</taxon>
    </lineage>
</organism>
<dbReference type="InterPro" id="IPR050780">
    <property type="entry name" value="Mucin_vWF_Thrombospondin_sf"/>
</dbReference>
<dbReference type="InterPro" id="IPR036084">
    <property type="entry name" value="Ser_inhib-like_sf"/>
</dbReference>
<dbReference type="InterPro" id="IPR002919">
    <property type="entry name" value="TIL_dom"/>
</dbReference>
<comment type="caution">
    <text evidence="7">The sequence shown here is derived from an EMBL/GenBank/DDBJ whole genome shotgun (WGS) entry which is preliminary data.</text>
</comment>
<feature type="disulfide bond" evidence="3">
    <location>
        <begin position="127"/>
        <end position="137"/>
    </location>
</feature>
<dbReference type="Pfam" id="PF00094">
    <property type="entry name" value="VWD"/>
    <property type="match status" value="2"/>
</dbReference>
<proteinExistence type="predicted"/>
<evidence type="ECO:0000256" key="1">
    <source>
        <dbReference type="ARBA" id="ARBA00023157"/>
    </source>
</evidence>
<feature type="domain" description="EGF-like" evidence="5">
    <location>
        <begin position="123"/>
        <end position="155"/>
    </location>
</feature>
<dbReference type="InterPro" id="IPR001846">
    <property type="entry name" value="VWF_type-D"/>
</dbReference>
<dbReference type="InterPro" id="IPR014853">
    <property type="entry name" value="VWF/SSPO/ZAN-like_Cys-rich_dom"/>
</dbReference>
<feature type="domain" description="VWFD" evidence="6">
    <location>
        <begin position="225"/>
        <end position="410"/>
    </location>
</feature>
<keyword evidence="8" id="KW-1185">Reference proteome</keyword>
<protein>
    <submittedName>
        <fullName evidence="7">SSPO</fullName>
    </submittedName>
</protein>
<dbReference type="PANTHER" id="PTHR11339">
    <property type="entry name" value="EXTRACELLULAR MATRIX GLYCOPROTEIN RELATED"/>
    <property type="match status" value="1"/>
</dbReference>
<dbReference type="AlphaFoldDB" id="A0A7J7K0S9"/>
<keyword evidence="2" id="KW-0325">Glycoprotein</keyword>
<dbReference type="SMART" id="SM00832">
    <property type="entry name" value="C8"/>
    <property type="match status" value="2"/>
</dbReference>
<keyword evidence="1 3" id="KW-1015">Disulfide bond</keyword>
<dbReference type="Proteomes" id="UP000593567">
    <property type="component" value="Unassembled WGS sequence"/>
</dbReference>
<dbReference type="Gene3D" id="2.10.25.10">
    <property type="entry name" value="Laminin"/>
    <property type="match status" value="3"/>
</dbReference>
<reference evidence="7" key="1">
    <citation type="submission" date="2020-06" db="EMBL/GenBank/DDBJ databases">
        <title>Draft genome of Bugula neritina, a colonial animal packing powerful symbionts and potential medicines.</title>
        <authorList>
            <person name="Rayko M."/>
        </authorList>
    </citation>
    <scope>NUCLEOTIDE SEQUENCE [LARGE SCALE GENOMIC DNA]</scope>
    <source>
        <strain evidence="7">Kwan_BN1</strain>
    </source>
</reference>
<dbReference type="Pfam" id="PF01826">
    <property type="entry name" value="TIL"/>
    <property type="match status" value="2"/>
</dbReference>
<evidence type="ECO:0000313" key="7">
    <source>
        <dbReference type="EMBL" id="KAF6031837.1"/>
    </source>
</evidence>
<dbReference type="PROSITE" id="PS50026">
    <property type="entry name" value="EGF_3"/>
    <property type="match status" value="1"/>
</dbReference>
<feature type="signal peptide" evidence="4">
    <location>
        <begin position="1"/>
        <end position="33"/>
    </location>
</feature>
<dbReference type="SMART" id="SM00181">
    <property type="entry name" value="EGF"/>
    <property type="match status" value="2"/>
</dbReference>
<evidence type="ECO:0000256" key="2">
    <source>
        <dbReference type="ARBA" id="ARBA00023180"/>
    </source>
</evidence>
<evidence type="ECO:0000259" key="6">
    <source>
        <dbReference type="PROSITE" id="PS51233"/>
    </source>
</evidence>
<dbReference type="Pfam" id="PF08742">
    <property type="entry name" value="C8"/>
    <property type="match status" value="2"/>
</dbReference>
<dbReference type="OrthoDB" id="6287323at2759"/>
<dbReference type="CDD" id="cd19941">
    <property type="entry name" value="TIL"/>
    <property type="match status" value="2"/>
</dbReference>
<feature type="domain" description="VWFD" evidence="6">
    <location>
        <begin position="575"/>
        <end position="756"/>
    </location>
</feature>
<dbReference type="PROSITE" id="PS51233">
    <property type="entry name" value="VWFD"/>
    <property type="match status" value="2"/>
</dbReference>
<evidence type="ECO:0000256" key="3">
    <source>
        <dbReference type="PROSITE-ProRule" id="PRU00076"/>
    </source>
</evidence>
<evidence type="ECO:0000313" key="8">
    <source>
        <dbReference type="Proteomes" id="UP000593567"/>
    </source>
</evidence>
<dbReference type="SMART" id="SM00216">
    <property type="entry name" value="VWD"/>
    <property type="match status" value="2"/>
</dbReference>
<feature type="disulfide bond" evidence="3">
    <location>
        <begin position="145"/>
        <end position="154"/>
    </location>
</feature>
<dbReference type="PROSITE" id="PS01186">
    <property type="entry name" value="EGF_2"/>
    <property type="match status" value="1"/>
</dbReference>
<name>A0A7J7K0S9_BUGNE</name>
<dbReference type="InterPro" id="IPR000742">
    <property type="entry name" value="EGF"/>
</dbReference>
<keyword evidence="3" id="KW-0245">EGF-like domain</keyword>
<accession>A0A7J7K0S9</accession>